<dbReference type="PANTHER" id="PTHR11571">
    <property type="entry name" value="GLUTATHIONE S-TRANSFERASE"/>
    <property type="match status" value="1"/>
</dbReference>
<evidence type="ECO:0000256" key="4">
    <source>
        <dbReference type="ARBA" id="ARBA00022679"/>
    </source>
</evidence>
<dbReference type="InterPro" id="IPR036249">
    <property type="entry name" value="Thioredoxin-like_sf"/>
</dbReference>
<dbReference type="SFLD" id="SFLDG01205">
    <property type="entry name" value="AMPS.1"/>
    <property type="match status" value="1"/>
</dbReference>
<dbReference type="Gene3D" id="1.20.1050.130">
    <property type="match status" value="1"/>
</dbReference>
<organism evidence="8">
    <name type="scientific">Oppiella nova</name>
    <dbReference type="NCBI Taxonomy" id="334625"/>
    <lineage>
        <taxon>Eukaryota</taxon>
        <taxon>Metazoa</taxon>
        <taxon>Ecdysozoa</taxon>
        <taxon>Arthropoda</taxon>
        <taxon>Chelicerata</taxon>
        <taxon>Arachnida</taxon>
        <taxon>Acari</taxon>
        <taxon>Acariformes</taxon>
        <taxon>Sarcoptiformes</taxon>
        <taxon>Oribatida</taxon>
        <taxon>Brachypylina</taxon>
        <taxon>Oppioidea</taxon>
        <taxon>Oppiidae</taxon>
        <taxon>Oppiella</taxon>
    </lineage>
</organism>
<evidence type="ECO:0000259" key="6">
    <source>
        <dbReference type="PROSITE" id="PS50404"/>
    </source>
</evidence>
<evidence type="ECO:0000256" key="2">
    <source>
        <dbReference type="ARBA" id="ARBA00005861"/>
    </source>
</evidence>
<dbReference type="Pfam" id="PF02798">
    <property type="entry name" value="GST_N"/>
    <property type="match status" value="1"/>
</dbReference>
<dbReference type="SFLD" id="SFLDG00363">
    <property type="entry name" value="AMPS_(cytGST):_Alpha-__Mu-__Pi"/>
    <property type="match status" value="1"/>
</dbReference>
<comment type="similarity">
    <text evidence="2">Belongs to the GST superfamily. Mu family.</text>
</comment>
<dbReference type="Proteomes" id="UP000728032">
    <property type="component" value="Unassembled WGS sequence"/>
</dbReference>
<dbReference type="InterPro" id="IPR036282">
    <property type="entry name" value="Glutathione-S-Trfase_C_sf"/>
</dbReference>
<dbReference type="InterPro" id="IPR040079">
    <property type="entry name" value="Glutathione_S-Trfase"/>
</dbReference>
<dbReference type="EC" id="2.5.1.18" evidence="3"/>
<dbReference type="EMBL" id="CAJPVJ010040618">
    <property type="protein sequence ID" value="CAG2181870.1"/>
    <property type="molecule type" value="Genomic_DNA"/>
</dbReference>
<dbReference type="PROSITE" id="PS50405">
    <property type="entry name" value="GST_CTER"/>
    <property type="match status" value="1"/>
</dbReference>
<dbReference type="PANTHER" id="PTHR11571:SF222">
    <property type="entry name" value="GLUTATHIONE TRANSFERASE"/>
    <property type="match status" value="1"/>
</dbReference>
<dbReference type="EMBL" id="OC955443">
    <property type="protein sequence ID" value="CAD7664733.1"/>
    <property type="molecule type" value="Genomic_DNA"/>
</dbReference>
<dbReference type="GO" id="GO:0004364">
    <property type="term" value="F:glutathione transferase activity"/>
    <property type="evidence" value="ECO:0007669"/>
    <property type="project" value="UniProtKB-EC"/>
</dbReference>
<dbReference type="SUPFAM" id="SSF52833">
    <property type="entry name" value="Thioredoxin-like"/>
    <property type="match status" value="1"/>
</dbReference>
<sequence length="215" mass="25114">MASVPTLGYWNIRGLCEPIRYLLKYAGVEFTDKRLEFKNRDTWLKDKPNLGLDFPNLPYYLDGDIKLSQSLTILKYLARKHGLVARDDPTLAQQELVEQQLEDLRMSFFTVVIGEDFEAKKPEFITDSLEPQLDLLIKYLYGKEWLTGQLSYVDFLAYETLDWLRLFSADTFPKYPALTQYLDRFEALPAIAAYQSSEQFKRWPLFGPVVKWGSQ</sequence>
<dbReference type="InterPro" id="IPR050213">
    <property type="entry name" value="GST_superfamily"/>
</dbReference>
<dbReference type="OrthoDB" id="4951845at2759"/>
<dbReference type="PROSITE" id="PS50404">
    <property type="entry name" value="GST_NTER"/>
    <property type="match status" value="1"/>
</dbReference>
<dbReference type="AlphaFoldDB" id="A0A7R9MQL5"/>
<keyword evidence="9" id="KW-1185">Reference proteome</keyword>
<evidence type="ECO:0000256" key="3">
    <source>
        <dbReference type="ARBA" id="ARBA00012452"/>
    </source>
</evidence>
<feature type="domain" description="GST C-terminal" evidence="7">
    <location>
        <begin position="87"/>
        <end position="205"/>
    </location>
</feature>
<dbReference type="SFLD" id="SFLDS00019">
    <property type="entry name" value="Glutathione_Transferase_(cytos"/>
    <property type="match status" value="1"/>
</dbReference>
<dbReference type="Pfam" id="PF14497">
    <property type="entry name" value="GST_C_3"/>
    <property type="match status" value="1"/>
</dbReference>
<evidence type="ECO:0000256" key="1">
    <source>
        <dbReference type="ARBA" id="ARBA00003701"/>
    </source>
</evidence>
<evidence type="ECO:0000313" key="8">
    <source>
        <dbReference type="EMBL" id="CAD7664733.1"/>
    </source>
</evidence>
<evidence type="ECO:0000256" key="5">
    <source>
        <dbReference type="ARBA" id="ARBA00047960"/>
    </source>
</evidence>
<proteinExistence type="inferred from homology"/>
<feature type="domain" description="GST N-terminal" evidence="6">
    <location>
        <begin position="3"/>
        <end position="85"/>
    </location>
</feature>
<reference evidence="8" key="1">
    <citation type="submission" date="2020-11" db="EMBL/GenBank/DDBJ databases">
        <authorList>
            <person name="Tran Van P."/>
        </authorList>
    </citation>
    <scope>NUCLEOTIDE SEQUENCE</scope>
</reference>
<accession>A0A7R9MQL5</accession>
<dbReference type="CDD" id="cd03075">
    <property type="entry name" value="GST_N_Mu"/>
    <property type="match status" value="1"/>
</dbReference>
<dbReference type="InterPro" id="IPR004045">
    <property type="entry name" value="Glutathione_S-Trfase_N"/>
</dbReference>
<gene>
    <name evidence="8" type="ORF">ONB1V03_LOCUS21291</name>
</gene>
<dbReference type="InterPro" id="IPR010987">
    <property type="entry name" value="Glutathione-S-Trfase_C-like"/>
</dbReference>
<evidence type="ECO:0000259" key="7">
    <source>
        <dbReference type="PROSITE" id="PS50405"/>
    </source>
</evidence>
<dbReference type="GO" id="GO:0006749">
    <property type="term" value="P:glutathione metabolic process"/>
    <property type="evidence" value="ECO:0007669"/>
    <property type="project" value="TreeGrafter"/>
</dbReference>
<comment type="catalytic activity">
    <reaction evidence="5">
        <text>RX + glutathione = an S-substituted glutathione + a halide anion + H(+)</text>
        <dbReference type="Rhea" id="RHEA:16437"/>
        <dbReference type="ChEBI" id="CHEBI:15378"/>
        <dbReference type="ChEBI" id="CHEBI:16042"/>
        <dbReference type="ChEBI" id="CHEBI:17792"/>
        <dbReference type="ChEBI" id="CHEBI:57925"/>
        <dbReference type="ChEBI" id="CHEBI:90779"/>
        <dbReference type="EC" id="2.5.1.18"/>
    </reaction>
</comment>
<name>A0A7R9MQL5_9ACAR</name>
<comment type="function">
    <text evidence="1">Conjugation of reduced glutathione to a wide number of exogenous and endogenous hydrophobic electrophiles.</text>
</comment>
<dbReference type="InterPro" id="IPR004046">
    <property type="entry name" value="GST_C"/>
</dbReference>
<evidence type="ECO:0000313" key="9">
    <source>
        <dbReference type="Proteomes" id="UP000728032"/>
    </source>
</evidence>
<dbReference type="SUPFAM" id="SSF47616">
    <property type="entry name" value="GST C-terminal domain-like"/>
    <property type="match status" value="1"/>
</dbReference>
<keyword evidence="4" id="KW-0808">Transferase</keyword>
<protein>
    <recommendedName>
        <fullName evidence="3">glutathione transferase</fullName>
        <ecNumber evidence="3">2.5.1.18</ecNumber>
    </recommendedName>
</protein>